<comment type="similarity">
    <text evidence="1 3">Belongs to the TPP enzyme family.</text>
</comment>
<evidence type="ECO:0000259" key="5">
    <source>
        <dbReference type="Pfam" id="PF02775"/>
    </source>
</evidence>
<dbReference type="PANTHER" id="PTHR18968:SF9">
    <property type="entry name" value="3D-(3,5_4)-TRIHYDROXYCYCLOHEXANE-1,2-DIONE HYDROLASE"/>
    <property type="match status" value="1"/>
</dbReference>
<organism evidence="7 8">
    <name type="scientific">Labrys monachus</name>
    <dbReference type="NCBI Taxonomy" id="217067"/>
    <lineage>
        <taxon>Bacteria</taxon>
        <taxon>Pseudomonadati</taxon>
        <taxon>Pseudomonadota</taxon>
        <taxon>Alphaproteobacteria</taxon>
        <taxon>Hyphomicrobiales</taxon>
        <taxon>Xanthobacteraceae</taxon>
        <taxon>Labrys</taxon>
    </lineage>
</organism>
<dbReference type="Pfam" id="PF00205">
    <property type="entry name" value="TPP_enzyme_M"/>
    <property type="match status" value="1"/>
</dbReference>
<evidence type="ECO:0000259" key="6">
    <source>
        <dbReference type="Pfam" id="PF02776"/>
    </source>
</evidence>
<dbReference type="RefSeq" id="WP_307430088.1">
    <property type="nucleotide sequence ID" value="NZ_JAUSVK010000001.1"/>
</dbReference>
<dbReference type="Proteomes" id="UP001237448">
    <property type="component" value="Unassembled WGS sequence"/>
</dbReference>
<sequence>MSTIRCTMAQAVVRYLCNQFTIIDDERAPLFPGVFAIFGHGNVTCLSEALEAAREVLPTWRGQNEQSMALAAIGFAKARRRRQIMVAATSIGPGALNMITAAGVAHANRLPILMISGDTFINRRPDPVMQQVEHFGDPTVNVNDAFKAVTRYWDRIVHPEQIISSLPQAVATLLDPADCGPAFLALPQDVQEIAWDYPAAFFEETVHAIPRPRPDRDRLAQALALLRAAKRPLIISGGGVRYSGAEDALGAFAADHGIPVAETIAGKGALTHDHPAHIGPIGIVGSTSANALAAEADVILAVGTRLMDFTTGSWTCFRQDAKFVSVNAARHDATKHRALAVVGDARETLAELDAGMAGWRADAAWTQKGRLEFARWNAMLDGFQKPTNDPVPTYAQVIGVVNAKADDRDLLITAAGGLPGEVMKNWRVKAPHTFDCEFGFSCMGYEIAAGWGAAMADPSRTPIVMVGDGSYMMMNSDIYSTVLSGHKLIVVVCDNGGYAVINRLQNAKGIASFNNLIRDCRVKEPFPVDFAGHAQAMGALTRKVESLADLGQALDWAKGNDRTTVISIVSDAFTWTPGDAWWDVGVPETSANPRVLEAAGAQQQGRRKQRVGV</sequence>
<dbReference type="InterPro" id="IPR012001">
    <property type="entry name" value="Thiamin_PyroP_enz_TPP-bd_dom"/>
</dbReference>
<dbReference type="Gene3D" id="3.40.50.970">
    <property type="match status" value="2"/>
</dbReference>
<dbReference type="Gene3D" id="3.40.50.1220">
    <property type="entry name" value="TPP-binding domain"/>
    <property type="match status" value="1"/>
</dbReference>
<comment type="caution">
    <text evidence="7">The sequence shown here is derived from an EMBL/GenBank/DDBJ whole genome shotgun (WGS) entry which is preliminary data.</text>
</comment>
<dbReference type="SUPFAM" id="SSF52518">
    <property type="entry name" value="Thiamin diphosphate-binding fold (THDP-binding)"/>
    <property type="match status" value="2"/>
</dbReference>
<keyword evidence="7" id="KW-0378">Hydrolase</keyword>
<reference evidence="7 8" key="1">
    <citation type="submission" date="2023-07" db="EMBL/GenBank/DDBJ databases">
        <title>Genomic Encyclopedia of Type Strains, Phase IV (KMG-IV): sequencing the most valuable type-strain genomes for metagenomic binning, comparative biology and taxonomic classification.</title>
        <authorList>
            <person name="Goeker M."/>
        </authorList>
    </citation>
    <scope>NUCLEOTIDE SEQUENCE [LARGE SCALE GENOMIC DNA]</scope>
    <source>
        <strain evidence="7 8">DSM 5896</strain>
    </source>
</reference>
<keyword evidence="2 3" id="KW-0786">Thiamine pyrophosphate</keyword>
<evidence type="ECO:0000259" key="4">
    <source>
        <dbReference type="Pfam" id="PF00205"/>
    </source>
</evidence>
<dbReference type="InterPro" id="IPR012000">
    <property type="entry name" value="Thiamin_PyroP_enz_cen_dom"/>
</dbReference>
<dbReference type="Pfam" id="PF02775">
    <property type="entry name" value="TPP_enzyme_C"/>
    <property type="match status" value="1"/>
</dbReference>
<dbReference type="InterPro" id="IPR045229">
    <property type="entry name" value="TPP_enz"/>
</dbReference>
<dbReference type="GO" id="GO:0102481">
    <property type="term" value="F:3D-(3,5/4)-trihydroxycyclohexane-1,2-dione hydrolase activity"/>
    <property type="evidence" value="ECO:0007669"/>
    <property type="project" value="UniProtKB-EC"/>
</dbReference>
<name>A0ABU0FH47_9HYPH</name>
<evidence type="ECO:0000256" key="3">
    <source>
        <dbReference type="RuleBase" id="RU362132"/>
    </source>
</evidence>
<dbReference type="SUPFAM" id="SSF52467">
    <property type="entry name" value="DHS-like NAD/FAD-binding domain"/>
    <property type="match status" value="1"/>
</dbReference>
<evidence type="ECO:0000313" key="8">
    <source>
        <dbReference type="Proteomes" id="UP001237448"/>
    </source>
</evidence>
<evidence type="ECO:0000256" key="2">
    <source>
        <dbReference type="ARBA" id="ARBA00023052"/>
    </source>
</evidence>
<evidence type="ECO:0000256" key="1">
    <source>
        <dbReference type="ARBA" id="ARBA00007812"/>
    </source>
</evidence>
<evidence type="ECO:0000313" key="7">
    <source>
        <dbReference type="EMBL" id="MDQ0393943.1"/>
    </source>
</evidence>
<dbReference type="Pfam" id="PF02776">
    <property type="entry name" value="TPP_enzyme_N"/>
    <property type="match status" value="1"/>
</dbReference>
<feature type="domain" description="Thiamine pyrophosphate enzyme N-terminal TPP-binding" evidence="6">
    <location>
        <begin position="35"/>
        <end position="130"/>
    </location>
</feature>
<feature type="domain" description="Thiamine pyrophosphate enzyme TPP-binding" evidence="5">
    <location>
        <begin position="418"/>
        <end position="567"/>
    </location>
</feature>
<protein>
    <submittedName>
        <fullName evidence="7">3D-(3,5/4)-trihydroxycyclohexane-1,2-dione acylhydrolase (Decyclizing)</fullName>
        <ecNumber evidence="7">3.7.1.22</ecNumber>
    </submittedName>
</protein>
<accession>A0ABU0FH47</accession>
<dbReference type="InterPro" id="IPR029061">
    <property type="entry name" value="THDP-binding"/>
</dbReference>
<dbReference type="CDD" id="cd07035">
    <property type="entry name" value="TPP_PYR_POX_like"/>
    <property type="match status" value="1"/>
</dbReference>
<dbReference type="InterPro" id="IPR011766">
    <property type="entry name" value="TPP_enzyme_TPP-bd"/>
</dbReference>
<dbReference type="EMBL" id="JAUSVK010000001">
    <property type="protein sequence ID" value="MDQ0393943.1"/>
    <property type="molecule type" value="Genomic_DNA"/>
</dbReference>
<keyword evidence="8" id="KW-1185">Reference proteome</keyword>
<gene>
    <name evidence="7" type="ORF">J3R73_003735</name>
</gene>
<dbReference type="InterPro" id="IPR030817">
    <property type="entry name" value="Myo_inos_IolD"/>
</dbReference>
<feature type="domain" description="Thiamine pyrophosphate enzyme central" evidence="4">
    <location>
        <begin position="219"/>
        <end position="352"/>
    </location>
</feature>
<dbReference type="NCBIfam" id="TIGR04377">
    <property type="entry name" value="myo_inos_iolD"/>
    <property type="match status" value="1"/>
</dbReference>
<dbReference type="PANTHER" id="PTHR18968">
    <property type="entry name" value="THIAMINE PYROPHOSPHATE ENZYMES"/>
    <property type="match status" value="1"/>
</dbReference>
<dbReference type="EC" id="3.7.1.22" evidence="7"/>
<proteinExistence type="inferred from homology"/>
<dbReference type="InterPro" id="IPR029035">
    <property type="entry name" value="DHS-like_NAD/FAD-binding_dom"/>
</dbReference>